<evidence type="ECO:0000313" key="10">
    <source>
        <dbReference type="WBParaSite" id="HDID_0000844801-mRNA-1"/>
    </source>
</evidence>
<feature type="transmembrane region" description="Helical" evidence="7">
    <location>
        <begin position="199"/>
        <end position="222"/>
    </location>
</feature>
<dbReference type="Pfam" id="PF00335">
    <property type="entry name" value="Tetraspanin"/>
    <property type="match status" value="1"/>
</dbReference>
<gene>
    <name evidence="8" type="ORF">HDID_LOCUS8446</name>
</gene>
<dbReference type="WBParaSite" id="HDID_0000844801-mRNA-1">
    <property type="protein sequence ID" value="HDID_0000844801-mRNA-1"/>
    <property type="gene ID" value="HDID_0000844801"/>
</dbReference>
<comment type="subcellular location">
    <subcellularLocation>
        <location evidence="1 7">Membrane</location>
        <topology evidence="1 7">Multi-pass membrane protein</topology>
    </subcellularLocation>
</comment>
<accession>A0A0R3SSY2</accession>
<organism evidence="10">
    <name type="scientific">Hymenolepis diminuta</name>
    <name type="common">Rat tapeworm</name>
    <dbReference type="NCBI Taxonomy" id="6216"/>
    <lineage>
        <taxon>Eukaryota</taxon>
        <taxon>Metazoa</taxon>
        <taxon>Spiralia</taxon>
        <taxon>Lophotrochozoa</taxon>
        <taxon>Platyhelminthes</taxon>
        <taxon>Cestoda</taxon>
        <taxon>Eucestoda</taxon>
        <taxon>Cyclophyllidea</taxon>
        <taxon>Hymenolepididae</taxon>
        <taxon>Hymenolepis</taxon>
    </lineage>
</organism>
<dbReference type="SUPFAM" id="SSF48652">
    <property type="entry name" value="Tetraspanin"/>
    <property type="match status" value="1"/>
</dbReference>
<keyword evidence="5 7" id="KW-0472">Membrane</keyword>
<dbReference type="CDD" id="cd03127">
    <property type="entry name" value="tetraspanin_LEL"/>
    <property type="match status" value="1"/>
</dbReference>
<dbReference type="InterPro" id="IPR008952">
    <property type="entry name" value="Tetraspanin_EC2_sf"/>
</dbReference>
<evidence type="ECO:0000313" key="8">
    <source>
        <dbReference type="EMBL" id="VDL60764.1"/>
    </source>
</evidence>
<evidence type="ECO:0000256" key="6">
    <source>
        <dbReference type="PIRSR" id="PIRSR002419-1"/>
    </source>
</evidence>
<proteinExistence type="inferred from homology"/>
<dbReference type="OrthoDB" id="10033535at2759"/>
<sequence length="234" mass="26840">MMDSTVLHPLQIQTPNLFTIKSWTLLGLCILGIGLFFYFEHCGKYCILSQLTVPVTLMIIGGSTLVTTSLGYIGAFYINRCILRTFAVIIILVFLAHIGVGITFYQMREELIPMALKELRALIDQAERSKKSEAFTMMEKIQNRYKCCGGDGQKDWKDEVPLSCCVNPNYLDNTCRYPGMYVRGCASSMYRHFEASTRIWFYLTIILFFVEFLLVFAVSQFLCQLPVYDRLVTE</sequence>
<comment type="similarity">
    <text evidence="2 7">Belongs to the tetraspanin (TM4SF) family.</text>
</comment>
<reference evidence="8 9" key="2">
    <citation type="submission" date="2018-11" db="EMBL/GenBank/DDBJ databases">
        <authorList>
            <consortium name="Pathogen Informatics"/>
        </authorList>
    </citation>
    <scope>NUCLEOTIDE SEQUENCE [LARGE SCALE GENOMIC DNA]</scope>
</reference>
<evidence type="ECO:0000256" key="5">
    <source>
        <dbReference type="ARBA" id="ARBA00023136"/>
    </source>
</evidence>
<protein>
    <recommendedName>
        <fullName evidence="7">Tetraspanin</fullName>
    </recommendedName>
</protein>
<dbReference type="STRING" id="6216.A0A0R3SSY2"/>
<dbReference type="InterPro" id="IPR000301">
    <property type="entry name" value="Tetraspanin_animals"/>
</dbReference>
<dbReference type="AlphaFoldDB" id="A0A0R3SSY2"/>
<keyword evidence="3 7" id="KW-0812">Transmembrane</keyword>
<dbReference type="PANTHER" id="PTHR19282">
    <property type="entry name" value="TETRASPANIN"/>
    <property type="match status" value="1"/>
</dbReference>
<evidence type="ECO:0000256" key="2">
    <source>
        <dbReference type="ARBA" id="ARBA00006840"/>
    </source>
</evidence>
<feature type="transmembrane region" description="Helical" evidence="7">
    <location>
        <begin position="84"/>
        <end position="105"/>
    </location>
</feature>
<name>A0A0R3SSY2_HYMDI</name>
<dbReference type="PANTHER" id="PTHR19282:SF515">
    <property type="entry name" value="TETRASPANIN"/>
    <property type="match status" value="1"/>
</dbReference>
<feature type="disulfide bond" evidence="6">
    <location>
        <begin position="148"/>
        <end position="164"/>
    </location>
</feature>
<evidence type="ECO:0000313" key="9">
    <source>
        <dbReference type="Proteomes" id="UP000274504"/>
    </source>
</evidence>
<reference evidence="10" key="1">
    <citation type="submission" date="2017-02" db="UniProtKB">
        <authorList>
            <consortium name="WormBaseParasite"/>
        </authorList>
    </citation>
    <scope>IDENTIFICATION</scope>
</reference>
<keyword evidence="4 7" id="KW-1133">Transmembrane helix</keyword>
<feature type="transmembrane region" description="Helical" evidence="7">
    <location>
        <begin position="20"/>
        <end position="39"/>
    </location>
</feature>
<dbReference type="Gene3D" id="1.10.1450.10">
    <property type="entry name" value="Tetraspanin"/>
    <property type="match status" value="1"/>
</dbReference>
<dbReference type="PRINTS" id="PR00259">
    <property type="entry name" value="TMFOUR"/>
</dbReference>
<dbReference type="InterPro" id="IPR018499">
    <property type="entry name" value="Tetraspanin/Peripherin"/>
</dbReference>
<dbReference type="GO" id="GO:0005886">
    <property type="term" value="C:plasma membrane"/>
    <property type="evidence" value="ECO:0007669"/>
    <property type="project" value="TreeGrafter"/>
</dbReference>
<dbReference type="EMBL" id="UYSG01011079">
    <property type="protein sequence ID" value="VDL60764.1"/>
    <property type="molecule type" value="Genomic_DNA"/>
</dbReference>
<dbReference type="Proteomes" id="UP000274504">
    <property type="component" value="Unassembled WGS sequence"/>
</dbReference>
<evidence type="ECO:0000256" key="1">
    <source>
        <dbReference type="ARBA" id="ARBA00004141"/>
    </source>
</evidence>
<evidence type="ECO:0000256" key="7">
    <source>
        <dbReference type="RuleBase" id="RU361218"/>
    </source>
</evidence>
<keyword evidence="6" id="KW-1015">Disulfide bond</keyword>
<dbReference type="PIRSF" id="PIRSF002419">
    <property type="entry name" value="Tetraspanin"/>
    <property type="match status" value="1"/>
</dbReference>
<evidence type="ECO:0000256" key="4">
    <source>
        <dbReference type="ARBA" id="ARBA00022989"/>
    </source>
</evidence>
<evidence type="ECO:0000256" key="3">
    <source>
        <dbReference type="ARBA" id="ARBA00022692"/>
    </source>
</evidence>
<feature type="transmembrane region" description="Helical" evidence="7">
    <location>
        <begin position="51"/>
        <end position="78"/>
    </location>
</feature>